<dbReference type="EMBL" id="JBHLZY010000026">
    <property type="protein sequence ID" value="MFB9770566.1"/>
    <property type="molecule type" value="Genomic_DNA"/>
</dbReference>
<reference evidence="1 2" key="1">
    <citation type="submission" date="2024-09" db="EMBL/GenBank/DDBJ databases">
        <authorList>
            <person name="Sun Q."/>
            <person name="Mori K."/>
        </authorList>
    </citation>
    <scope>NUCLEOTIDE SEQUENCE [LARGE SCALE GENOMIC DNA]</scope>
    <source>
        <strain evidence="1 2">TBRC 4576</strain>
    </source>
</reference>
<dbReference type="Proteomes" id="UP001589691">
    <property type="component" value="Unassembled WGS sequence"/>
</dbReference>
<protein>
    <submittedName>
        <fullName evidence="1">Uncharacterized protein</fullName>
    </submittedName>
</protein>
<gene>
    <name evidence="1" type="ORF">ACFFLI_11890</name>
</gene>
<evidence type="ECO:0000313" key="2">
    <source>
        <dbReference type="Proteomes" id="UP001589691"/>
    </source>
</evidence>
<name>A0ABV5WY05_9LACO</name>
<accession>A0ABV5WY05</accession>
<comment type="caution">
    <text evidence="1">The sequence shown here is derived from an EMBL/GenBank/DDBJ whole genome shotgun (WGS) entry which is preliminary data.</text>
</comment>
<keyword evidence="2" id="KW-1185">Reference proteome</keyword>
<dbReference type="RefSeq" id="WP_137641818.1">
    <property type="nucleotide sequence ID" value="NZ_BJEA01000003.1"/>
</dbReference>
<sequence>MQNQQSNLKLISKNLQATYRQFMDDFNATPDQPAPLMPTMPVFQRKQFLNQAEQRHYRLRIQMQPQLTAAHPYNIHGQLKTLPNGQLVLINQRLHLTHLIDPNNVRYIERLTN</sequence>
<proteinExistence type="predicted"/>
<organism evidence="1 2">
    <name type="scientific">Lactiplantibacillus modestisalitolerans</name>
    <dbReference type="NCBI Taxonomy" id="1457219"/>
    <lineage>
        <taxon>Bacteria</taxon>
        <taxon>Bacillati</taxon>
        <taxon>Bacillota</taxon>
        <taxon>Bacilli</taxon>
        <taxon>Lactobacillales</taxon>
        <taxon>Lactobacillaceae</taxon>
        <taxon>Lactiplantibacillus</taxon>
    </lineage>
</organism>
<evidence type="ECO:0000313" key="1">
    <source>
        <dbReference type="EMBL" id="MFB9770566.1"/>
    </source>
</evidence>